<evidence type="ECO:0000256" key="6">
    <source>
        <dbReference type="ARBA" id="ARBA00023002"/>
    </source>
</evidence>
<organism evidence="10 11">
    <name type="scientific">Haploplasma axanthum</name>
    <name type="common">Acholeplasma axanthum</name>
    <dbReference type="NCBI Taxonomy" id="29552"/>
    <lineage>
        <taxon>Bacteria</taxon>
        <taxon>Bacillati</taxon>
        <taxon>Mycoplasmatota</taxon>
        <taxon>Mollicutes</taxon>
        <taxon>Acholeplasmatales</taxon>
        <taxon>Acholeplasmataceae</taxon>
        <taxon>Haploplasma</taxon>
    </lineage>
</organism>
<comment type="catalytic activity">
    <reaction evidence="8">
        <text>IMP + NAD(+) + H2O = XMP + NADH + H(+)</text>
        <dbReference type="Rhea" id="RHEA:11708"/>
        <dbReference type="ChEBI" id="CHEBI:15377"/>
        <dbReference type="ChEBI" id="CHEBI:15378"/>
        <dbReference type="ChEBI" id="CHEBI:57464"/>
        <dbReference type="ChEBI" id="CHEBI:57540"/>
        <dbReference type="ChEBI" id="CHEBI:57945"/>
        <dbReference type="ChEBI" id="CHEBI:58053"/>
        <dbReference type="EC" id="1.1.1.205"/>
    </reaction>
</comment>
<dbReference type="PANTHER" id="PTHR11911">
    <property type="entry name" value="INOSINE-5-MONOPHOSPHATE DEHYDROGENASE RELATED"/>
    <property type="match status" value="1"/>
</dbReference>
<dbReference type="RefSeq" id="WP_035375882.1">
    <property type="nucleotide sequence ID" value="NZ_LR215048.1"/>
</dbReference>
<evidence type="ECO:0000256" key="4">
    <source>
        <dbReference type="ARBA" id="ARBA00022755"/>
    </source>
</evidence>
<dbReference type="InterPro" id="IPR013785">
    <property type="entry name" value="Aldolase_TIM"/>
</dbReference>
<dbReference type="FunFam" id="3.20.20.70:FF:000424">
    <property type="entry name" value="Inosine-5'-monophosphate dehydrogenase 2"/>
    <property type="match status" value="1"/>
</dbReference>
<dbReference type="CDD" id="cd00381">
    <property type="entry name" value="IMPDH"/>
    <property type="match status" value="1"/>
</dbReference>
<keyword evidence="11" id="KW-1185">Reference proteome</keyword>
<dbReference type="OrthoDB" id="9805398at2"/>
<dbReference type="SMART" id="SM01240">
    <property type="entry name" value="IMPDH"/>
    <property type="match status" value="1"/>
</dbReference>
<dbReference type="GO" id="GO:0006183">
    <property type="term" value="P:GTP biosynthetic process"/>
    <property type="evidence" value="ECO:0007669"/>
    <property type="project" value="TreeGrafter"/>
</dbReference>
<evidence type="ECO:0000256" key="3">
    <source>
        <dbReference type="ARBA" id="ARBA00022749"/>
    </source>
</evidence>
<keyword evidence="3" id="KW-0332">GMP biosynthesis</keyword>
<dbReference type="GO" id="GO:0003938">
    <property type="term" value="F:IMP dehydrogenase activity"/>
    <property type="evidence" value="ECO:0007669"/>
    <property type="project" value="UniProtKB-EC"/>
</dbReference>
<proteinExistence type="inferred from homology"/>
<dbReference type="PANTHER" id="PTHR11911:SF111">
    <property type="entry name" value="INOSINE-5'-MONOPHOSPHATE DEHYDROGENASE"/>
    <property type="match status" value="1"/>
</dbReference>
<keyword evidence="5" id="KW-0630">Potassium</keyword>
<evidence type="ECO:0000313" key="11">
    <source>
        <dbReference type="Proteomes" id="UP000289841"/>
    </source>
</evidence>
<evidence type="ECO:0000313" key="10">
    <source>
        <dbReference type="EMBL" id="VEU81185.1"/>
    </source>
</evidence>
<sequence>MNEKVLKEGYTFDDLLLVPSFSKVVPINVELSTKLTKKIKLNVPVLSAAMDTVTEANMAIALAELGGLGIVHKNLSILEQSNEIRKVKSIKGKNKEATIDSNGFLRVGAAVGVSDNTLERVDALVAANVDIIAVDSAHGHSYGVIEKIKEIKSKYPELDIIGGNIVTAQAAIDLIYAGATCLKVGVGPGSICTTRVVAGVGVPQLTAINDVYQVARQYEIGIIADGGIKISGDIPKALAAGADCVMLGSLLAGTLESPGEVYELNGKKVKAYVGMGSLSAMQRGSSDRYFQGGVKELKKLVPEGIEATVPYKGSISDVIYQMMGGLRSGMGYCGCKTIEEMKRDARFIEITQAGLKESHPHDVSNIKEAPNYNGK</sequence>
<evidence type="ECO:0000256" key="7">
    <source>
        <dbReference type="ARBA" id="ARBA00023027"/>
    </source>
</evidence>
<keyword evidence="6 10" id="KW-0560">Oxidoreductase</keyword>
<dbReference type="Pfam" id="PF00478">
    <property type="entry name" value="IMPDH"/>
    <property type="match status" value="1"/>
</dbReference>
<gene>
    <name evidence="10" type="primary">guaB</name>
    <name evidence="10" type="ORF">NCTC10138_01582</name>
</gene>
<keyword evidence="7" id="KW-0520">NAD</keyword>
<dbReference type="PROSITE" id="PS00487">
    <property type="entry name" value="IMP_DH_GMP_RED"/>
    <property type="match status" value="1"/>
</dbReference>
<name>A0A449BFI9_HAPAX</name>
<dbReference type="Proteomes" id="UP000289841">
    <property type="component" value="Chromosome"/>
</dbReference>
<dbReference type="STRING" id="1278311.GCA_000428705_01612"/>
<dbReference type="EMBL" id="LR215048">
    <property type="protein sequence ID" value="VEU81185.1"/>
    <property type="molecule type" value="Genomic_DNA"/>
</dbReference>
<evidence type="ECO:0000256" key="1">
    <source>
        <dbReference type="ARBA" id="ARBA00001958"/>
    </source>
</evidence>
<evidence type="ECO:0000256" key="2">
    <source>
        <dbReference type="ARBA" id="ARBA00005502"/>
    </source>
</evidence>
<dbReference type="EC" id="1.1.1.205" evidence="10"/>
<evidence type="ECO:0000256" key="8">
    <source>
        <dbReference type="ARBA" id="ARBA00048028"/>
    </source>
</evidence>
<evidence type="ECO:0000256" key="5">
    <source>
        <dbReference type="ARBA" id="ARBA00022958"/>
    </source>
</evidence>
<evidence type="ECO:0000259" key="9">
    <source>
        <dbReference type="Pfam" id="PF00478"/>
    </source>
</evidence>
<comment type="similarity">
    <text evidence="2">Belongs to the IMPDH/GMPR family.</text>
</comment>
<accession>A0A449BFI9</accession>
<dbReference type="SUPFAM" id="SSF51412">
    <property type="entry name" value="Inosine monophosphate dehydrogenase (IMPDH)"/>
    <property type="match status" value="1"/>
</dbReference>
<dbReference type="InterPro" id="IPR015875">
    <property type="entry name" value="IMP_DH/GMP_Rdtase_CS"/>
</dbReference>
<protein>
    <submittedName>
        <fullName evidence="10">Inosine-5'-monophosphate dehydrogenase</fullName>
        <ecNumber evidence="10">1.1.1.205</ecNumber>
    </submittedName>
</protein>
<feature type="domain" description="IMP dehydrogenase/GMP reductase" evidence="9">
    <location>
        <begin position="9"/>
        <end position="361"/>
    </location>
</feature>
<comment type="cofactor">
    <cofactor evidence="1">
        <name>K(+)</name>
        <dbReference type="ChEBI" id="CHEBI:29103"/>
    </cofactor>
</comment>
<keyword evidence="4" id="KW-0658">Purine biosynthesis</keyword>
<dbReference type="KEGG" id="aaxa:NCTC10138_01582"/>
<dbReference type="InterPro" id="IPR005990">
    <property type="entry name" value="IMP_DH"/>
</dbReference>
<dbReference type="Gene3D" id="3.20.20.70">
    <property type="entry name" value="Aldolase class I"/>
    <property type="match status" value="2"/>
</dbReference>
<dbReference type="GO" id="GO:0006177">
    <property type="term" value="P:GMP biosynthetic process"/>
    <property type="evidence" value="ECO:0007669"/>
    <property type="project" value="UniProtKB-KW"/>
</dbReference>
<dbReference type="InterPro" id="IPR001093">
    <property type="entry name" value="IMP_DH_GMPRt"/>
</dbReference>
<reference evidence="10 11" key="1">
    <citation type="submission" date="2019-01" db="EMBL/GenBank/DDBJ databases">
        <authorList>
            <consortium name="Pathogen Informatics"/>
        </authorList>
    </citation>
    <scope>NUCLEOTIDE SEQUENCE [LARGE SCALE GENOMIC DNA]</scope>
    <source>
        <strain evidence="10 11">NCTC10138</strain>
    </source>
</reference>
<dbReference type="AlphaFoldDB" id="A0A449BFI9"/>